<dbReference type="NCBIfam" id="TIGR03991">
    <property type="entry name" value="alt_bact_glmU"/>
    <property type="match status" value="1"/>
</dbReference>
<keyword evidence="2" id="KW-0012">Acyltransferase</keyword>
<protein>
    <submittedName>
        <fullName evidence="3">Sugar nucleotidyl transferase</fullName>
    </submittedName>
</protein>
<proteinExistence type="predicted"/>
<dbReference type="EMBL" id="JBHUOM010000019">
    <property type="protein sequence ID" value="MFD2935972.1"/>
    <property type="molecule type" value="Genomic_DNA"/>
</dbReference>
<evidence type="ECO:0000313" key="3">
    <source>
        <dbReference type="EMBL" id="MFD2935972.1"/>
    </source>
</evidence>
<dbReference type="Gene3D" id="2.160.10.10">
    <property type="entry name" value="Hexapeptide repeat proteins"/>
    <property type="match status" value="1"/>
</dbReference>
<keyword evidence="1 3" id="KW-0808">Transferase</keyword>
<dbReference type="InterPro" id="IPR011004">
    <property type="entry name" value="Trimer_LpxA-like_sf"/>
</dbReference>
<sequence length="409" mass="44536">MSNLVLFDDPTIRPALLPFTFTRPVADIRVGILTIAEKWAIRLDTTPSFITETYLSGKYPLQTATSNLYVNGALCPTDELVDRLKTLALGESLISPSGLLMALHTDYVVKEAAQLTDLPQHTITFDAMVPTIRHLWSLIAANGIQIQSDFVLLTAGRQSQPITDPFTRCYAPENVFIEEGAIVRAAILNAEDGPIYIGKDVIISEGSVLIGPCSFGEGTMVHYNSSMRKNTSVGPYCKVGGEIGNSILFANSGKGHEGYLGDSVVGEWCNLGAGTNTSNLKNDYSTVKLHSYVTKNPVDTGRMFCGLFMGDFTKTGIGTMFNTGTVVGVNVNVFGTGLPPKYVPSFSWGGAIDGFMTYRLEKAVQVAREAFKRRNQAFDGQEESILREIFTIERMGSPHNTPLSFLTDL</sequence>
<dbReference type="PANTHER" id="PTHR43584">
    <property type="entry name" value="NUCLEOTIDYL TRANSFERASE"/>
    <property type="match status" value="1"/>
</dbReference>
<dbReference type="Proteomes" id="UP001597512">
    <property type="component" value="Unassembled WGS sequence"/>
</dbReference>
<dbReference type="SUPFAM" id="SSF51161">
    <property type="entry name" value="Trimeric LpxA-like enzymes"/>
    <property type="match status" value="1"/>
</dbReference>
<dbReference type="InterPro" id="IPR023917">
    <property type="entry name" value="Bifunctiontional_GlmU_bac-type"/>
</dbReference>
<keyword evidence="4" id="KW-1185">Reference proteome</keyword>
<reference evidence="4" key="1">
    <citation type="journal article" date="2019" name="Int. J. Syst. Evol. Microbiol.">
        <title>The Global Catalogue of Microorganisms (GCM) 10K type strain sequencing project: providing services to taxonomists for standard genome sequencing and annotation.</title>
        <authorList>
            <consortium name="The Broad Institute Genomics Platform"/>
            <consortium name="The Broad Institute Genome Sequencing Center for Infectious Disease"/>
            <person name="Wu L."/>
            <person name="Ma J."/>
        </authorList>
    </citation>
    <scope>NUCLEOTIDE SEQUENCE [LARGE SCALE GENOMIC DNA]</scope>
    <source>
        <strain evidence="4">KCTC 52490</strain>
    </source>
</reference>
<evidence type="ECO:0000256" key="2">
    <source>
        <dbReference type="ARBA" id="ARBA00023315"/>
    </source>
</evidence>
<accession>A0ABW6AL55</accession>
<dbReference type="GO" id="GO:0016740">
    <property type="term" value="F:transferase activity"/>
    <property type="evidence" value="ECO:0007669"/>
    <property type="project" value="UniProtKB-KW"/>
</dbReference>
<name>A0ABW6AL55_9BACT</name>
<gene>
    <name evidence="3" type="ORF">ACFS25_19480</name>
</gene>
<evidence type="ECO:0000256" key="1">
    <source>
        <dbReference type="ARBA" id="ARBA00022679"/>
    </source>
</evidence>
<evidence type="ECO:0000313" key="4">
    <source>
        <dbReference type="Proteomes" id="UP001597512"/>
    </source>
</evidence>
<dbReference type="RefSeq" id="WP_381504324.1">
    <property type="nucleotide sequence ID" value="NZ_JBHUOM010000019.1"/>
</dbReference>
<dbReference type="Pfam" id="PF13562">
    <property type="entry name" value="NTP_transf_4"/>
    <property type="match status" value="1"/>
</dbReference>
<dbReference type="InterPro" id="IPR050065">
    <property type="entry name" value="GlmU-like"/>
</dbReference>
<organism evidence="3 4">
    <name type="scientific">Spirosoma flavum</name>
    <dbReference type="NCBI Taxonomy" id="2048557"/>
    <lineage>
        <taxon>Bacteria</taxon>
        <taxon>Pseudomonadati</taxon>
        <taxon>Bacteroidota</taxon>
        <taxon>Cytophagia</taxon>
        <taxon>Cytophagales</taxon>
        <taxon>Cytophagaceae</taxon>
        <taxon>Spirosoma</taxon>
    </lineage>
</organism>
<comment type="caution">
    <text evidence="3">The sequence shown here is derived from an EMBL/GenBank/DDBJ whole genome shotgun (WGS) entry which is preliminary data.</text>
</comment>